<protein>
    <submittedName>
        <fullName evidence="3">N-acetyltransferase</fullName>
    </submittedName>
</protein>
<keyword evidence="1" id="KW-0472">Membrane</keyword>
<comment type="caution">
    <text evidence="3">The sequence shown here is derived from an EMBL/GenBank/DDBJ whole genome shotgun (WGS) entry which is preliminary data.</text>
</comment>
<feature type="domain" description="N-acetyltransferase" evidence="2">
    <location>
        <begin position="3"/>
        <end position="144"/>
    </location>
</feature>
<dbReference type="CDD" id="cd04301">
    <property type="entry name" value="NAT_SF"/>
    <property type="match status" value="1"/>
</dbReference>
<dbReference type="RefSeq" id="WP_284339657.1">
    <property type="nucleotide sequence ID" value="NZ_BSNS01000007.1"/>
</dbReference>
<dbReference type="InterPro" id="IPR016181">
    <property type="entry name" value="Acyl_CoA_acyltransferase"/>
</dbReference>
<dbReference type="SUPFAM" id="SSF55729">
    <property type="entry name" value="Acyl-CoA N-acyltransferases (Nat)"/>
    <property type="match status" value="1"/>
</dbReference>
<dbReference type="Pfam" id="PF00583">
    <property type="entry name" value="Acetyltransf_1"/>
    <property type="match status" value="1"/>
</dbReference>
<keyword evidence="1" id="KW-0812">Transmembrane</keyword>
<keyword evidence="1" id="KW-1133">Transmembrane helix</keyword>
<name>A0ABQ5W332_9HYPH</name>
<evidence type="ECO:0000256" key="1">
    <source>
        <dbReference type="SAM" id="Phobius"/>
    </source>
</evidence>
<dbReference type="Proteomes" id="UP001156691">
    <property type="component" value="Unassembled WGS sequence"/>
</dbReference>
<dbReference type="PROSITE" id="PS51186">
    <property type="entry name" value="GNAT"/>
    <property type="match status" value="1"/>
</dbReference>
<keyword evidence="4" id="KW-1185">Reference proteome</keyword>
<dbReference type="EMBL" id="BSNS01000007">
    <property type="protein sequence ID" value="GLQ54224.1"/>
    <property type="molecule type" value="Genomic_DNA"/>
</dbReference>
<sequence length="144" mass="16028">MSDPFIEMSEAEPELVDEIERKLLAAIRSSQKQALNSSFTLGMRDESGVLIAGLAASTAYGWLLIKLIWVDEGHRDKGLGRRLMAEAEAEGIRRGCHGAWLDTSMPDSAGFYVRLGYETFGTLENAAGDVVPGHRRWFMRKRLV</sequence>
<evidence type="ECO:0000313" key="3">
    <source>
        <dbReference type="EMBL" id="GLQ54224.1"/>
    </source>
</evidence>
<organism evidence="3 4">
    <name type="scientific">Devosia nitrariae</name>
    <dbReference type="NCBI Taxonomy" id="2071872"/>
    <lineage>
        <taxon>Bacteria</taxon>
        <taxon>Pseudomonadati</taxon>
        <taxon>Pseudomonadota</taxon>
        <taxon>Alphaproteobacteria</taxon>
        <taxon>Hyphomicrobiales</taxon>
        <taxon>Devosiaceae</taxon>
        <taxon>Devosia</taxon>
    </lineage>
</organism>
<feature type="transmembrane region" description="Helical" evidence="1">
    <location>
        <begin position="49"/>
        <end position="69"/>
    </location>
</feature>
<gene>
    <name evidence="3" type="ORF">GCM10010862_14830</name>
</gene>
<evidence type="ECO:0000259" key="2">
    <source>
        <dbReference type="PROSITE" id="PS51186"/>
    </source>
</evidence>
<dbReference type="InterPro" id="IPR000182">
    <property type="entry name" value="GNAT_dom"/>
</dbReference>
<evidence type="ECO:0000313" key="4">
    <source>
        <dbReference type="Proteomes" id="UP001156691"/>
    </source>
</evidence>
<dbReference type="Gene3D" id="3.40.630.30">
    <property type="match status" value="1"/>
</dbReference>
<accession>A0ABQ5W332</accession>
<reference evidence="4" key="1">
    <citation type="journal article" date="2019" name="Int. J. Syst. Evol. Microbiol.">
        <title>The Global Catalogue of Microorganisms (GCM) 10K type strain sequencing project: providing services to taxonomists for standard genome sequencing and annotation.</title>
        <authorList>
            <consortium name="The Broad Institute Genomics Platform"/>
            <consortium name="The Broad Institute Genome Sequencing Center for Infectious Disease"/>
            <person name="Wu L."/>
            <person name="Ma J."/>
        </authorList>
    </citation>
    <scope>NUCLEOTIDE SEQUENCE [LARGE SCALE GENOMIC DNA]</scope>
    <source>
        <strain evidence="4">NBRC 112416</strain>
    </source>
</reference>
<proteinExistence type="predicted"/>